<dbReference type="AlphaFoldDB" id="A0A7C4XKJ3"/>
<dbReference type="GO" id="GO:0005737">
    <property type="term" value="C:cytoplasm"/>
    <property type="evidence" value="ECO:0007669"/>
    <property type="project" value="UniProtKB-ARBA"/>
</dbReference>
<evidence type="ECO:0000256" key="10">
    <source>
        <dbReference type="ARBA" id="ARBA00048027"/>
    </source>
</evidence>
<evidence type="ECO:0000256" key="3">
    <source>
        <dbReference type="ARBA" id="ARBA00022475"/>
    </source>
</evidence>
<dbReference type="PANTHER" id="PTHR43134">
    <property type="entry name" value="SIGNAL RECOGNITION PARTICLE RECEPTOR SUBUNIT ALPHA"/>
    <property type="match status" value="1"/>
</dbReference>
<keyword evidence="9" id="KW-0675">Receptor</keyword>
<organism evidence="12">
    <name type="scientific">candidate division WOR-3 bacterium</name>
    <dbReference type="NCBI Taxonomy" id="2052148"/>
    <lineage>
        <taxon>Bacteria</taxon>
        <taxon>Bacteria division WOR-3</taxon>
    </lineage>
</organism>
<comment type="catalytic activity">
    <reaction evidence="10">
        <text>GTP + H2O = GDP + phosphate + H(+)</text>
        <dbReference type="Rhea" id="RHEA:19669"/>
        <dbReference type="ChEBI" id="CHEBI:15377"/>
        <dbReference type="ChEBI" id="CHEBI:15378"/>
        <dbReference type="ChEBI" id="CHEBI:37565"/>
        <dbReference type="ChEBI" id="CHEBI:43474"/>
        <dbReference type="ChEBI" id="CHEBI:58189"/>
        <dbReference type="EC" id="3.6.5.4"/>
    </reaction>
</comment>
<feature type="domain" description="SRP54-type proteins GTP-binding" evidence="11">
    <location>
        <begin position="253"/>
        <end position="266"/>
    </location>
</feature>
<dbReference type="InterPro" id="IPR003593">
    <property type="entry name" value="AAA+_ATPase"/>
</dbReference>
<protein>
    <submittedName>
        <fullName evidence="12">Signal recognition particle-docking protein FtsY</fullName>
    </submittedName>
</protein>
<dbReference type="FunFam" id="3.40.50.300:FF:000053">
    <property type="entry name" value="Signal recognition particle receptor FtsY"/>
    <property type="match status" value="1"/>
</dbReference>
<evidence type="ECO:0000256" key="7">
    <source>
        <dbReference type="ARBA" id="ARBA00023134"/>
    </source>
</evidence>
<dbReference type="PANTHER" id="PTHR43134:SF1">
    <property type="entry name" value="SIGNAL RECOGNITION PARTICLE RECEPTOR SUBUNIT ALPHA"/>
    <property type="match status" value="1"/>
</dbReference>
<reference evidence="12" key="1">
    <citation type="journal article" date="2020" name="mSystems">
        <title>Genome- and Community-Level Interaction Insights into Carbon Utilization and Element Cycling Functions of Hydrothermarchaeota in Hydrothermal Sediment.</title>
        <authorList>
            <person name="Zhou Z."/>
            <person name="Liu Y."/>
            <person name="Xu W."/>
            <person name="Pan J."/>
            <person name="Luo Z.H."/>
            <person name="Li M."/>
        </authorList>
    </citation>
    <scope>NUCLEOTIDE SEQUENCE [LARGE SCALE GENOMIC DNA]</scope>
    <source>
        <strain evidence="12">SpSt-774</strain>
    </source>
</reference>
<proteinExistence type="inferred from homology"/>
<dbReference type="Gene3D" id="1.20.120.140">
    <property type="entry name" value="Signal recognition particle SRP54, nucleotide-binding domain"/>
    <property type="match status" value="1"/>
</dbReference>
<keyword evidence="7" id="KW-0342">GTP-binding</keyword>
<dbReference type="InterPro" id="IPR036225">
    <property type="entry name" value="SRP/SRP_N"/>
</dbReference>
<accession>A0A7C4XKJ3</accession>
<dbReference type="Pfam" id="PF02881">
    <property type="entry name" value="SRP54_N"/>
    <property type="match status" value="1"/>
</dbReference>
<dbReference type="Gene3D" id="3.40.50.300">
    <property type="entry name" value="P-loop containing nucleotide triphosphate hydrolases"/>
    <property type="match status" value="1"/>
</dbReference>
<evidence type="ECO:0000256" key="8">
    <source>
        <dbReference type="ARBA" id="ARBA00023136"/>
    </source>
</evidence>
<dbReference type="SUPFAM" id="SSF52540">
    <property type="entry name" value="P-loop containing nucleoside triphosphate hydrolases"/>
    <property type="match status" value="1"/>
</dbReference>
<evidence type="ECO:0000256" key="5">
    <source>
        <dbReference type="ARBA" id="ARBA00022741"/>
    </source>
</evidence>
<dbReference type="InterPro" id="IPR000897">
    <property type="entry name" value="SRP54_GTPase_dom"/>
</dbReference>
<evidence type="ECO:0000259" key="11">
    <source>
        <dbReference type="PROSITE" id="PS00300"/>
    </source>
</evidence>
<comment type="caution">
    <text evidence="12">The sequence shown here is derived from an EMBL/GenBank/DDBJ whole genome shotgun (WGS) entry which is preliminary data.</text>
</comment>
<evidence type="ECO:0000313" key="12">
    <source>
        <dbReference type="EMBL" id="HGV97438.1"/>
    </source>
</evidence>
<dbReference type="NCBIfam" id="TIGR00064">
    <property type="entry name" value="ftsY"/>
    <property type="match status" value="1"/>
</dbReference>
<dbReference type="PROSITE" id="PS00300">
    <property type="entry name" value="SRP54"/>
    <property type="match status" value="1"/>
</dbReference>
<evidence type="ECO:0000256" key="1">
    <source>
        <dbReference type="ARBA" id="ARBA00004413"/>
    </source>
</evidence>
<evidence type="ECO:0000256" key="6">
    <source>
        <dbReference type="ARBA" id="ARBA00022801"/>
    </source>
</evidence>
<dbReference type="InterPro" id="IPR004390">
    <property type="entry name" value="SR_rcpt_FtsY"/>
</dbReference>
<gene>
    <name evidence="12" type="primary">ftsY</name>
    <name evidence="12" type="ORF">ENV60_03965</name>
</gene>
<dbReference type="EMBL" id="DTGZ01000073">
    <property type="protein sequence ID" value="HGV97438.1"/>
    <property type="molecule type" value="Genomic_DNA"/>
</dbReference>
<dbReference type="InterPro" id="IPR027417">
    <property type="entry name" value="P-loop_NTPase"/>
</dbReference>
<keyword evidence="5" id="KW-0547">Nucleotide-binding</keyword>
<keyword evidence="6" id="KW-0378">Hydrolase</keyword>
<keyword evidence="8" id="KW-0472">Membrane</keyword>
<keyword evidence="3" id="KW-1003">Cell membrane</keyword>
<comment type="subcellular location">
    <subcellularLocation>
        <location evidence="1">Cell membrane</location>
        <topology evidence="1">Peripheral membrane protein</topology>
        <orientation evidence="1">Cytoplasmic side</orientation>
    </subcellularLocation>
</comment>
<dbReference type="InterPro" id="IPR013822">
    <property type="entry name" value="Signal_recog_particl_SRP54_hlx"/>
</dbReference>
<dbReference type="GO" id="GO:0006614">
    <property type="term" value="P:SRP-dependent cotranslational protein targeting to membrane"/>
    <property type="evidence" value="ECO:0007669"/>
    <property type="project" value="InterPro"/>
</dbReference>
<dbReference type="GO" id="GO:0005886">
    <property type="term" value="C:plasma membrane"/>
    <property type="evidence" value="ECO:0007669"/>
    <property type="project" value="UniProtKB-SubCell"/>
</dbReference>
<dbReference type="SMART" id="SM00962">
    <property type="entry name" value="SRP54"/>
    <property type="match status" value="1"/>
</dbReference>
<dbReference type="GO" id="GO:0003924">
    <property type="term" value="F:GTPase activity"/>
    <property type="evidence" value="ECO:0007669"/>
    <property type="project" value="TreeGrafter"/>
</dbReference>
<dbReference type="GO" id="GO:0005047">
    <property type="term" value="F:signal recognition particle binding"/>
    <property type="evidence" value="ECO:0007669"/>
    <property type="project" value="TreeGrafter"/>
</dbReference>
<dbReference type="SMART" id="SM00382">
    <property type="entry name" value="AAA"/>
    <property type="match status" value="1"/>
</dbReference>
<dbReference type="SUPFAM" id="SSF47364">
    <property type="entry name" value="Domain of the SRP/SRP receptor G-proteins"/>
    <property type="match status" value="1"/>
</dbReference>
<evidence type="ECO:0000256" key="9">
    <source>
        <dbReference type="ARBA" id="ARBA00023170"/>
    </source>
</evidence>
<evidence type="ECO:0000256" key="2">
    <source>
        <dbReference type="ARBA" id="ARBA00008531"/>
    </source>
</evidence>
<evidence type="ECO:0000256" key="4">
    <source>
        <dbReference type="ARBA" id="ARBA00022490"/>
    </source>
</evidence>
<keyword evidence="4" id="KW-0963">Cytoplasm</keyword>
<comment type="similarity">
    <text evidence="2">Belongs to the GTP-binding SRP family.</text>
</comment>
<dbReference type="GO" id="GO:0005525">
    <property type="term" value="F:GTP binding"/>
    <property type="evidence" value="ECO:0007669"/>
    <property type="project" value="UniProtKB-KW"/>
</dbReference>
<dbReference type="InterPro" id="IPR042101">
    <property type="entry name" value="SRP54_N_sf"/>
</dbReference>
<name>A0A7C4XKJ3_UNCW3</name>
<dbReference type="Pfam" id="PF00448">
    <property type="entry name" value="SRP54"/>
    <property type="match status" value="1"/>
</dbReference>
<sequence length="282" mass="30813">MFKVMNLKGLKNVLGGLSGIFGRSKQADIETVEKLLIQADVGVQFTHSIIQKIKKEPENLKKEIYNLINLPLPQISSTKPVIIMVSGVNGSGKTTTVAKLANLFQKTGTVLLASADTYRDAASEQLEIWARKVNVEIVRSQKGQDAGAVVYDAISKAFVKKIDTVLIDTAGRLHTRSDLMEELKKIKRVITKLKPGGPDLNLLTIDATLGQNSIQQARIFTKELGINGLILTKFDGTAKGGAIIPICNELKLPVLYLGVGEGIEDLIEFNPKEFVEVLFSEE</sequence>